<name>A0AAN7WV76_ELEMC</name>
<dbReference type="AlphaFoldDB" id="A0AAN7WV76"/>
<dbReference type="Proteomes" id="UP001346869">
    <property type="component" value="Unassembled WGS sequence"/>
</dbReference>
<proteinExistence type="predicted"/>
<comment type="caution">
    <text evidence="2">The sequence shown here is derived from an EMBL/GenBank/DDBJ whole genome shotgun (WGS) entry which is preliminary data.</text>
</comment>
<feature type="region of interest" description="Disordered" evidence="1">
    <location>
        <begin position="1"/>
        <end position="51"/>
    </location>
</feature>
<evidence type="ECO:0000256" key="1">
    <source>
        <dbReference type="SAM" id="MobiDB-lite"/>
    </source>
</evidence>
<sequence>MHVEQQQQQQQQQHSPWAPSGYLRGGGGPSVQNGRPPQSIRAQPLPTAPEHACGAAAAAAAAAAQPLGT</sequence>
<dbReference type="EMBL" id="JAUZQC010000025">
    <property type="protein sequence ID" value="KAK5847999.1"/>
    <property type="molecule type" value="Genomic_DNA"/>
</dbReference>
<keyword evidence="3" id="KW-1185">Reference proteome</keyword>
<reference evidence="2 3" key="2">
    <citation type="journal article" date="2023" name="Mol. Biol. Evol.">
        <title>Genomics of Secondarily Temperate Adaptation in the Only Non-Antarctic Icefish.</title>
        <authorList>
            <person name="Rivera-Colon A.G."/>
            <person name="Rayamajhi N."/>
            <person name="Minhas B.F."/>
            <person name="Madrigal G."/>
            <person name="Bilyk K.T."/>
            <person name="Yoon V."/>
            <person name="Hune M."/>
            <person name="Gregory S."/>
            <person name="Cheng C.H.C."/>
            <person name="Catchen J.M."/>
        </authorList>
    </citation>
    <scope>NUCLEOTIDE SEQUENCE [LARGE SCALE GENOMIC DNA]</scope>
    <source>
        <strain evidence="2">JMC-PN-2008</strain>
    </source>
</reference>
<feature type="compositionally biased region" description="Low complexity" evidence="1">
    <location>
        <begin position="1"/>
        <end position="13"/>
    </location>
</feature>
<evidence type="ECO:0000313" key="2">
    <source>
        <dbReference type="EMBL" id="KAK5847999.1"/>
    </source>
</evidence>
<gene>
    <name evidence="2" type="ORF">PBY51_005658</name>
</gene>
<protein>
    <submittedName>
        <fullName evidence="2">Uncharacterized protein</fullName>
    </submittedName>
</protein>
<evidence type="ECO:0000313" key="3">
    <source>
        <dbReference type="Proteomes" id="UP001346869"/>
    </source>
</evidence>
<accession>A0AAN7WV76</accession>
<organism evidence="2 3">
    <name type="scientific">Eleginops maclovinus</name>
    <name type="common">Patagonian blennie</name>
    <name type="synonym">Eleginus maclovinus</name>
    <dbReference type="NCBI Taxonomy" id="56733"/>
    <lineage>
        <taxon>Eukaryota</taxon>
        <taxon>Metazoa</taxon>
        <taxon>Chordata</taxon>
        <taxon>Craniata</taxon>
        <taxon>Vertebrata</taxon>
        <taxon>Euteleostomi</taxon>
        <taxon>Actinopterygii</taxon>
        <taxon>Neopterygii</taxon>
        <taxon>Teleostei</taxon>
        <taxon>Neoteleostei</taxon>
        <taxon>Acanthomorphata</taxon>
        <taxon>Eupercaria</taxon>
        <taxon>Perciformes</taxon>
        <taxon>Notothenioidei</taxon>
        <taxon>Eleginopidae</taxon>
        <taxon>Eleginops</taxon>
    </lineage>
</organism>
<reference evidence="2 3" key="1">
    <citation type="journal article" date="2023" name="Genes (Basel)">
        <title>Chromosome-Level Genome Assembly and Circadian Gene Repertoire of the Patagonia Blennie Eleginops maclovinus-The Closest Ancestral Proxy of Antarctic Cryonotothenioids.</title>
        <authorList>
            <person name="Cheng C.C."/>
            <person name="Rivera-Colon A.G."/>
            <person name="Minhas B.F."/>
            <person name="Wilson L."/>
            <person name="Rayamajhi N."/>
            <person name="Vargas-Chacoff L."/>
            <person name="Catchen J.M."/>
        </authorList>
    </citation>
    <scope>NUCLEOTIDE SEQUENCE [LARGE SCALE GENOMIC DNA]</scope>
    <source>
        <strain evidence="2">JMC-PN-2008</strain>
    </source>
</reference>